<reference evidence="12" key="1">
    <citation type="submission" date="2017-11" db="EMBL/GenBank/DDBJ databases">
        <title>The sensing device of the deep-sea amphipod.</title>
        <authorList>
            <person name="Kobayashi H."/>
            <person name="Nagahama T."/>
            <person name="Arai W."/>
            <person name="Sasagawa Y."/>
            <person name="Umeda M."/>
            <person name="Hayashi T."/>
            <person name="Nikaido I."/>
            <person name="Watanabe H."/>
            <person name="Oguri K."/>
            <person name="Kitazato H."/>
            <person name="Fujioka K."/>
            <person name="Kido Y."/>
            <person name="Takami H."/>
        </authorList>
    </citation>
    <scope>NUCLEOTIDE SEQUENCE</scope>
    <source>
        <tissue evidence="12">Whole body</tissue>
    </source>
</reference>
<comment type="similarity">
    <text evidence="1 9">Belongs to the eukaryotic ATPase B chain family.</text>
</comment>
<dbReference type="EMBL" id="IACF01000002">
    <property type="protein sequence ID" value="LAB65820.1"/>
    <property type="molecule type" value="mRNA"/>
</dbReference>
<evidence type="ECO:0000256" key="2">
    <source>
        <dbReference type="ARBA" id="ARBA00022448"/>
    </source>
</evidence>
<keyword evidence="10" id="KW-0175">Coiled coil</keyword>
<organism evidence="11">
    <name type="scientific">Hirondellea gigas</name>
    <dbReference type="NCBI Taxonomy" id="1518452"/>
    <lineage>
        <taxon>Eukaryota</taxon>
        <taxon>Metazoa</taxon>
        <taxon>Ecdysozoa</taxon>
        <taxon>Arthropoda</taxon>
        <taxon>Crustacea</taxon>
        <taxon>Multicrustacea</taxon>
        <taxon>Malacostraca</taxon>
        <taxon>Eumalacostraca</taxon>
        <taxon>Peracarida</taxon>
        <taxon>Amphipoda</taxon>
        <taxon>Amphilochidea</taxon>
        <taxon>Lysianassida</taxon>
        <taxon>Lysianassidira</taxon>
        <taxon>Lysianassoidea</taxon>
        <taxon>Lysianassidae</taxon>
        <taxon>Hirondellea</taxon>
    </lineage>
</organism>
<keyword evidence="8 9" id="KW-0472">Membrane</keyword>
<comment type="function">
    <text evidence="9">Subunit b, of the mitochondrial membrane ATP synthase complex (F(1)F(0) ATP synthase or Complex V) that produces ATP from ADP in the presence of a proton gradient across the membrane which is generated by electron transport complexes of the respiratory chain. ATP synthase complex consist of a soluble F(1) head domain - the catalytic core - and a membrane F(1) domain - the membrane proton channel. These two domains are linked by a central stalk rotating inside the F(1) region and a stationary peripheral stalk. During catalysis, ATP synthesis in the catalytic domain of F(1) is coupled via a rotary mechanism of the central stalk subunits to proton translocation. In vivo, can only synthesize ATP although its ATP hydrolase activity can be activated artificially in vitro. Part of the complex F(0) domain. Part of the complex F(0) domain and the peripheric stalk, which acts as a stator to hold the catalytic alpha(3)beta(3) subcomplex and subunit a/ATP6 static relative to the rotary elements.</text>
</comment>
<dbReference type="Pfam" id="PF05405">
    <property type="entry name" value="Mt_ATP-synt_B"/>
    <property type="match status" value="1"/>
</dbReference>
<dbReference type="GO" id="GO:0045259">
    <property type="term" value="C:proton-transporting ATP synthase complex"/>
    <property type="evidence" value="ECO:0007669"/>
    <property type="project" value="UniProtKB-KW"/>
</dbReference>
<protein>
    <recommendedName>
        <fullName evidence="9">ATP synthase subunit b</fullName>
    </recommendedName>
</protein>
<comment type="subcellular location">
    <subcellularLocation>
        <location evidence="9">Mitochondrion</location>
    </subcellularLocation>
    <subcellularLocation>
        <location evidence="9">Mitochondrion inner membrane</location>
    </subcellularLocation>
</comment>
<evidence type="ECO:0000256" key="5">
    <source>
        <dbReference type="ARBA" id="ARBA00022792"/>
    </source>
</evidence>
<keyword evidence="3 9" id="KW-0138">CF(0)</keyword>
<feature type="coiled-coil region" evidence="10">
    <location>
        <begin position="56"/>
        <end position="98"/>
    </location>
</feature>
<evidence type="ECO:0000256" key="7">
    <source>
        <dbReference type="ARBA" id="ARBA00023128"/>
    </source>
</evidence>
<evidence type="ECO:0000256" key="4">
    <source>
        <dbReference type="ARBA" id="ARBA00022781"/>
    </source>
</evidence>
<evidence type="ECO:0000256" key="1">
    <source>
        <dbReference type="ARBA" id="ARBA00007479"/>
    </source>
</evidence>
<name>A0A2P2HW07_9CRUS</name>
<dbReference type="PANTHER" id="PTHR12733">
    <property type="entry name" value="MITOCHONDRIAL ATP SYNTHASE B CHAIN"/>
    <property type="match status" value="1"/>
</dbReference>
<dbReference type="InterPro" id="IPR013837">
    <property type="entry name" value="ATP_synth_F0_suB"/>
</dbReference>
<dbReference type="SUPFAM" id="SSF161060">
    <property type="entry name" value="ATP synthase B chain-like"/>
    <property type="match status" value="1"/>
</dbReference>
<reference evidence="11" key="2">
    <citation type="journal article" date="2018" name="Biosci. Biotechnol. Biochem.">
        <title>Polysaccharide hydrolase of the hadal zone amphipods Hirondellea gigas.</title>
        <authorList>
            <person name="Kobayashi H."/>
            <person name="Nagahama T."/>
            <person name="Arai W."/>
            <person name="Sasagawa Y."/>
            <person name="Umeda M."/>
            <person name="Hayashi T."/>
            <person name="Nikaido I."/>
            <person name="Watanabe H."/>
            <person name="Oguri K."/>
            <person name="Kitazato H."/>
            <person name="Fujioka K."/>
            <person name="Kido Y."/>
            <person name="Takami H."/>
        </authorList>
    </citation>
    <scope>NUCLEOTIDE SEQUENCE</scope>
    <source>
        <tissue evidence="11">Whole body</tissue>
    </source>
</reference>
<evidence type="ECO:0000256" key="10">
    <source>
        <dbReference type="SAM" id="Coils"/>
    </source>
</evidence>
<evidence type="ECO:0000313" key="11">
    <source>
        <dbReference type="EMBL" id="LAB65820.1"/>
    </source>
</evidence>
<dbReference type="InterPro" id="IPR008688">
    <property type="entry name" value="ATP_synth_Bsub_B/MI25"/>
</dbReference>
<keyword evidence="2 9" id="KW-0813">Transport</keyword>
<accession>A0A2P2HW07</accession>
<sequence length="186" mass="20667">MLYSKTGVTGPYILGGGFITYLLSKEIYVIEHEFYTGATLALMFVYAVKKFGASTAESLDQQIAEAKARLRAGRDDTIVGLNNNIAAEELNIDQAKGQTVLFLAKKENISLQLEAAYRERLQRVHSEVKKRLDYQLETSNVTAQFHQRHMVDWIVESVRKSITPAQEAASLKQCIADLKGLAAAKA</sequence>
<evidence type="ECO:0000256" key="6">
    <source>
        <dbReference type="ARBA" id="ARBA00023065"/>
    </source>
</evidence>
<evidence type="ECO:0000313" key="12">
    <source>
        <dbReference type="EMBL" id="LAC20078.1"/>
    </source>
</evidence>
<dbReference type="PANTHER" id="PTHR12733:SF3">
    <property type="entry name" value="ATP SYNTHASE F(0) COMPLEX SUBUNIT B1, MITOCHONDRIAL"/>
    <property type="match status" value="1"/>
</dbReference>
<comment type="subunit">
    <text evidence="9">F-type ATPases have 2 components, CF(1) - the catalytic core - and CF(0) - the membrane proton channel. CF(1) and CF(0) have multiple subunits.</text>
</comment>
<keyword evidence="7 9" id="KW-0496">Mitochondrion</keyword>
<keyword evidence="4 9" id="KW-0375">Hydrogen ion transport</keyword>
<dbReference type="GO" id="GO:0005743">
    <property type="term" value="C:mitochondrial inner membrane"/>
    <property type="evidence" value="ECO:0007669"/>
    <property type="project" value="UniProtKB-SubCell"/>
</dbReference>
<dbReference type="GO" id="GO:0046933">
    <property type="term" value="F:proton-transporting ATP synthase activity, rotational mechanism"/>
    <property type="evidence" value="ECO:0007669"/>
    <property type="project" value="TreeGrafter"/>
</dbReference>
<evidence type="ECO:0000256" key="3">
    <source>
        <dbReference type="ARBA" id="ARBA00022547"/>
    </source>
</evidence>
<proteinExistence type="evidence at transcript level"/>
<dbReference type="Gene3D" id="1.20.5.2210">
    <property type="match status" value="1"/>
</dbReference>
<dbReference type="AlphaFoldDB" id="A0A2P2HW07"/>
<evidence type="ECO:0000256" key="9">
    <source>
        <dbReference type="RuleBase" id="RU368017"/>
    </source>
</evidence>
<dbReference type="EMBL" id="IACT01000689">
    <property type="protein sequence ID" value="LAC20078.1"/>
    <property type="molecule type" value="mRNA"/>
</dbReference>
<keyword evidence="5 9" id="KW-0999">Mitochondrion inner membrane</keyword>
<evidence type="ECO:0000256" key="8">
    <source>
        <dbReference type="ARBA" id="ARBA00023136"/>
    </source>
</evidence>
<keyword evidence="6 9" id="KW-0406">Ion transport</keyword>